<dbReference type="AlphaFoldDB" id="A0A7W9T716"/>
<dbReference type="EMBL" id="JACHGV010000001">
    <property type="protein sequence ID" value="MBB6074506.1"/>
    <property type="molecule type" value="Genomic_DNA"/>
</dbReference>
<keyword evidence="3" id="KW-1185">Reference proteome</keyword>
<protein>
    <submittedName>
        <fullName evidence="2">tRNA(Arg) A34 adenosine deaminase TadA</fullName>
    </submittedName>
</protein>
<dbReference type="PROSITE" id="PS51747">
    <property type="entry name" value="CYT_DCMP_DEAMINASES_2"/>
    <property type="match status" value="1"/>
</dbReference>
<accession>A0A7W9T716</accession>
<gene>
    <name evidence="2" type="ORF">HNR57_000390</name>
</gene>
<sequence length="54" mass="5722">MAPHQLLGLAIDVAEEALAAGELPIGAVVVMGDEVVGRAYTQERALNRRLVHAE</sequence>
<dbReference type="Pfam" id="PF00383">
    <property type="entry name" value="dCMP_cyt_deam_1"/>
    <property type="match status" value="1"/>
</dbReference>
<name>A0A7W9T716_9ACTN</name>
<proteinExistence type="predicted"/>
<dbReference type="Proteomes" id="UP000591537">
    <property type="component" value="Unassembled WGS sequence"/>
</dbReference>
<feature type="domain" description="CMP/dCMP-type deaminase" evidence="1">
    <location>
        <begin position="1"/>
        <end position="54"/>
    </location>
</feature>
<dbReference type="RefSeq" id="WP_221341961.1">
    <property type="nucleotide sequence ID" value="NZ_BAAARS010000001.1"/>
</dbReference>
<dbReference type="InterPro" id="IPR002125">
    <property type="entry name" value="CMP_dCMP_dom"/>
</dbReference>
<dbReference type="GO" id="GO:0003824">
    <property type="term" value="F:catalytic activity"/>
    <property type="evidence" value="ECO:0007669"/>
    <property type="project" value="InterPro"/>
</dbReference>
<evidence type="ECO:0000313" key="3">
    <source>
        <dbReference type="Proteomes" id="UP000591537"/>
    </source>
</evidence>
<comment type="caution">
    <text evidence="2">The sequence shown here is derived from an EMBL/GenBank/DDBJ whole genome shotgun (WGS) entry which is preliminary data.</text>
</comment>
<dbReference type="SUPFAM" id="SSF53927">
    <property type="entry name" value="Cytidine deaminase-like"/>
    <property type="match status" value="1"/>
</dbReference>
<reference evidence="2 3" key="1">
    <citation type="submission" date="2020-08" db="EMBL/GenBank/DDBJ databases">
        <title>Genomic Encyclopedia of Type Strains, Phase IV (KMG-IV): sequencing the most valuable type-strain genomes for metagenomic binning, comparative biology and taxonomic classification.</title>
        <authorList>
            <person name="Goeker M."/>
        </authorList>
    </citation>
    <scope>NUCLEOTIDE SEQUENCE [LARGE SCALE GENOMIC DNA]</scope>
    <source>
        <strain evidence="2 3">DSM 43350</strain>
    </source>
</reference>
<dbReference type="Gene3D" id="3.40.140.10">
    <property type="entry name" value="Cytidine Deaminase, domain 2"/>
    <property type="match status" value="1"/>
</dbReference>
<evidence type="ECO:0000313" key="2">
    <source>
        <dbReference type="EMBL" id="MBB6074506.1"/>
    </source>
</evidence>
<evidence type="ECO:0000259" key="1">
    <source>
        <dbReference type="PROSITE" id="PS51747"/>
    </source>
</evidence>
<organism evidence="2 3">
    <name type="scientific">Streptomyces paradoxus</name>
    <dbReference type="NCBI Taxonomy" id="66375"/>
    <lineage>
        <taxon>Bacteria</taxon>
        <taxon>Bacillati</taxon>
        <taxon>Actinomycetota</taxon>
        <taxon>Actinomycetes</taxon>
        <taxon>Kitasatosporales</taxon>
        <taxon>Streptomycetaceae</taxon>
        <taxon>Streptomyces</taxon>
    </lineage>
</organism>
<dbReference type="InterPro" id="IPR016193">
    <property type="entry name" value="Cytidine_deaminase-like"/>
</dbReference>